<organism evidence="10 11">
    <name type="scientific">Vibrio variabilis</name>
    <dbReference type="NCBI Taxonomy" id="990271"/>
    <lineage>
        <taxon>Bacteria</taxon>
        <taxon>Pseudomonadati</taxon>
        <taxon>Pseudomonadota</taxon>
        <taxon>Gammaproteobacteria</taxon>
        <taxon>Vibrionales</taxon>
        <taxon>Vibrionaceae</taxon>
        <taxon>Vibrio</taxon>
    </lineage>
</organism>
<evidence type="ECO:0000313" key="11">
    <source>
        <dbReference type="Proteomes" id="UP000029223"/>
    </source>
</evidence>
<evidence type="ECO:0000256" key="7">
    <source>
        <dbReference type="ARBA" id="ARBA00023136"/>
    </source>
</evidence>
<name>A0ABQ0J8Z8_9VIBR</name>
<keyword evidence="10" id="KW-0675">Receptor</keyword>
<proteinExistence type="predicted"/>
<reference evidence="11" key="1">
    <citation type="submission" date="2014-09" db="EMBL/GenBank/DDBJ databases">
        <title>Vibrio variabilis JCM 19239. (C206) whole genome shotgun sequence.</title>
        <authorList>
            <person name="Sawabe T."/>
            <person name="Meirelles P."/>
            <person name="Nakanishi M."/>
            <person name="Sayaka M."/>
            <person name="Hattori M."/>
            <person name="Ohkuma M."/>
        </authorList>
    </citation>
    <scope>NUCLEOTIDE SEQUENCE [LARGE SCALE GENOMIC DNA]</scope>
    <source>
        <strain evidence="11">JCM 19239</strain>
    </source>
</reference>
<evidence type="ECO:0000259" key="9">
    <source>
        <dbReference type="Pfam" id="PF00593"/>
    </source>
</evidence>
<keyword evidence="3" id="KW-1134">Transmembrane beta strand</keyword>
<dbReference type="Proteomes" id="UP000029223">
    <property type="component" value="Unassembled WGS sequence"/>
</dbReference>
<dbReference type="InterPro" id="IPR036942">
    <property type="entry name" value="Beta-barrel_TonB_sf"/>
</dbReference>
<dbReference type="SUPFAM" id="SSF56935">
    <property type="entry name" value="Porins"/>
    <property type="match status" value="1"/>
</dbReference>
<dbReference type="PANTHER" id="PTHR30069:SF53">
    <property type="entry name" value="COLICIN I RECEPTOR-RELATED"/>
    <property type="match status" value="1"/>
</dbReference>
<gene>
    <name evidence="10" type="ORF">JCM19239_5101</name>
</gene>
<evidence type="ECO:0000313" key="10">
    <source>
        <dbReference type="EMBL" id="GAL25211.1"/>
    </source>
</evidence>
<comment type="caution">
    <text evidence="10">The sequence shown here is derived from an EMBL/GenBank/DDBJ whole genome shotgun (WGS) entry which is preliminary data.</text>
</comment>
<keyword evidence="8" id="KW-0998">Cell outer membrane</keyword>
<keyword evidence="7" id="KW-0472">Membrane</keyword>
<accession>A0ABQ0J8Z8</accession>
<keyword evidence="2" id="KW-0813">Transport</keyword>
<evidence type="ECO:0000256" key="6">
    <source>
        <dbReference type="ARBA" id="ARBA00023077"/>
    </source>
</evidence>
<evidence type="ECO:0000256" key="5">
    <source>
        <dbReference type="ARBA" id="ARBA00022729"/>
    </source>
</evidence>
<keyword evidence="5" id="KW-0732">Signal</keyword>
<evidence type="ECO:0000256" key="2">
    <source>
        <dbReference type="ARBA" id="ARBA00022448"/>
    </source>
</evidence>
<dbReference type="Gene3D" id="2.40.170.20">
    <property type="entry name" value="TonB-dependent receptor, beta-barrel domain"/>
    <property type="match status" value="1"/>
</dbReference>
<evidence type="ECO:0000256" key="8">
    <source>
        <dbReference type="ARBA" id="ARBA00023237"/>
    </source>
</evidence>
<keyword evidence="4" id="KW-0812">Transmembrane</keyword>
<comment type="subcellular location">
    <subcellularLocation>
        <location evidence="1">Cell outer membrane</location>
        <topology evidence="1">Multi-pass membrane protein</topology>
    </subcellularLocation>
</comment>
<sequence>MYFVGDSSLTSNVTLFYNDFNDKIDKVNLDSNCSGRACDATYVNIEDAITYGTEAAISKQITASIKLAATYTFTHSEKKSGDDKGQPLTQMPRHLANLNADWEIQSDIRSWLRVSYRDKEADTITKDSSNALAPAVTYVDVGGIGR</sequence>
<dbReference type="InterPro" id="IPR039426">
    <property type="entry name" value="TonB-dep_rcpt-like"/>
</dbReference>
<keyword evidence="11" id="KW-1185">Reference proteome</keyword>
<evidence type="ECO:0000256" key="4">
    <source>
        <dbReference type="ARBA" id="ARBA00022692"/>
    </source>
</evidence>
<keyword evidence="6" id="KW-0798">TonB box</keyword>
<evidence type="ECO:0000256" key="1">
    <source>
        <dbReference type="ARBA" id="ARBA00004571"/>
    </source>
</evidence>
<feature type="domain" description="TonB-dependent receptor-like beta-barrel" evidence="9">
    <location>
        <begin position="6"/>
        <end position="142"/>
    </location>
</feature>
<evidence type="ECO:0000256" key="3">
    <source>
        <dbReference type="ARBA" id="ARBA00022452"/>
    </source>
</evidence>
<dbReference type="Pfam" id="PF00593">
    <property type="entry name" value="TonB_dep_Rec_b-barrel"/>
    <property type="match status" value="1"/>
</dbReference>
<dbReference type="EMBL" id="BBMS01000008">
    <property type="protein sequence ID" value="GAL25211.1"/>
    <property type="molecule type" value="Genomic_DNA"/>
</dbReference>
<dbReference type="InterPro" id="IPR000531">
    <property type="entry name" value="Beta-barrel_TonB"/>
</dbReference>
<dbReference type="PANTHER" id="PTHR30069">
    <property type="entry name" value="TONB-DEPENDENT OUTER MEMBRANE RECEPTOR"/>
    <property type="match status" value="1"/>
</dbReference>
<protein>
    <submittedName>
        <fullName evidence="10">TonB-dependent receptor</fullName>
    </submittedName>
</protein>